<gene>
    <name evidence="1" type="ordered locus">zobellia_3838</name>
</gene>
<keyword evidence="2" id="KW-1185">Reference proteome</keyword>
<name>G0L285_ZOBGA</name>
<evidence type="ECO:0000313" key="2">
    <source>
        <dbReference type="Proteomes" id="UP000008898"/>
    </source>
</evidence>
<reference evidence="1 2" key="2">
    <citation type="journal article" date="2012" name="Environ. Microbiol.">
        <title>Characterization of the first alginolytic operons in a marine bacterium: from their emergence in marine Flavobacteriia to their independent transfers to marine Proteobacteria and human gut Bacteroides.</title>
        <authorList>
            <person name="Thomas F."/>
            <person name="Barbeyron T."/>
            <person name="Tonon T."/>
            <person name="Genicot S."/>
            <person name="Czjzek M."/>
            <person name="Michel G."/>
        </authorList>
    </citation>
    <scope>NUCLEOTIDE SEQUENCE [LARGE SCALE GENOMIC DNA]</scope>
    <source>
        <strain evidence="2">DSM 12802 / CCUG 47099 / CIP 106680 / NCIMB 13871 / Dsij</strain>
    </source>
</reference>
<dbReference type="AlphaFoldDB" id="G0L285"/>
<dbReference type="KEGG" id="zga:ZOBELLIA_3838"/>
<accession>G0L285</accession>
<dbReference type="HOGENOM" id="CLU_3392151_0_0_10"/>
<evidence type="ECO:0000313" key="1">
    <source>
        <dbReference type="EMBL" id="CAZ97976.1"/>
    </source>
</evidence>
<dbReference type="EMBL" id="FP476056">
    <property type="protein sequence ID" value="CAZ97976.1"/>
    <property type="molecule type" value="Genomic_DNA"/>
</dbReference>
<sequence length="32" mass="3522">MAKISYKQGFTSTAIASFKNLPLERQGGAKDY</sequence>
<dbReference type="Proteomes" id="UP000008898">
    <property type="component" value="Chromosome"/>
</dbReference>
<proteinExistence type="predicted"/>
<dbReference type="STRING" id="63186.ZOBELLIA_3838"/>
<organism evidence="1 2">
    <name type="scientific">Zobellia galactanivorans (strain DSM 12802 / CCUG 47099 / CIP 106680 / NCIMB 13871 / Dsij)</name>
    <dbReference type="NCBI Taxonomy" id="63186"/>
    <lineage>
        <taxon>Bacteria</taxon>
        <taxon>Pseudomonadati</taxon>
        <taxon>Bacteroidota</taxon>
        <taxon>Flavobacteriia</taxon>
        <taxon>Flavobacteriales</taxon>
        <taxon>Flavobacteriaceae</taxon>
        <taxon>Zobellia</taxon>
    </lineage>
</organism>
<reference evidence="2" key="1">
    <citation type="submission" date="2009-07" db="EMBL/GenBank/DDBJ databases">
        <title>Complete genome sequence of Zobellia galactanivorans Dsij.</title>
        <authorList>
            <consortium name="Genoscope - CEA"/>
        </authorList>
    </citation>
    <scope>NUCLEOTIDE SEQUENCE [LARGE SCALE GENOMIC DNA]</scope>
    <source>
        <strain evidence="2">DSM 12802 / CCUG 47099 / CIP 106680 / NCIMB 13871 / Dsij</strain>
    </source>
</reference>
<protein>
    <submittedName>
        <fullName evidence="1">Uncharacterized protein</fullName>
    </submittedName>
</protein>